<proteinExistence type="predicted"/>
<sequence>MYISQDVDANQVNFLASEHFISFTDKVDATSYAVQTDELGHKVIPAGTVFPTNDASAQGITLNEVDVSNGTQLVPIVREGWVFGLRLPVLPTTAAVTALTTIHFKDAADVAAAQPQG</sequence>
<evidence type="ECO:0000313" key="1">
    <source>
        <dbReference type="EMBL" id="QAS70257.1"/>
    </source>
</evidence>
<keyword evidence="2" id="KW-1185">Reference proteome</keyword>
<gene>
    <name evidence="1" type="ORF">DLJ48_06845</name>
</gene>
<evidence type="ECO:0000313" key="2">
    <source>
        <dbReference type="Proteomes" id="UP000286907"/>
    </source>
</evidence>
<organism evidence="1 2">
    <name type="scientific">Oenococcus sicerae</name>
    <dbReference type="NCBI Taxonomy" id="2203724"/>
    <lineage>
        <taxon>Bacteria</taxon>
        <taxon>Bacillati</taxon>
        <taxon>Bacillota</taxon>
        <taxon>Bacilli</taxon>
        <taxon>Lactobacillales</taxon>
        <taxon>Lactobacillaceae</taxon>
        <taxon>Oenococcus</taxon>
    </lineage>
</organism>
<reference evidence="1 2" key="1">
    <citation type="journal article" date="2019" name="Syst. Appl. Microbiol.">
        <title>Oenococcus sicerae sp. nov., isolated from French cider.</title>
        <authorList>
            <person name="Cousin F.J."/>
            <person name="Le Guellec R."/>
            <person name="Chagnot C."/>
            <person name="Goux D."/>
            <person name="Dalmasso M."/>
            <person name="Laplace J.M."/>
            <person name="Cretenet M."/>
        </authorList>
    </citation>
    <scope>NUCLEOTIDE SEQUENCE [LARGE SCALE GENOMIC DNA]</scope>
    <source>
        <strain evidence="1 2">UCMA 15228</strain>
    </source>
</reference>
<dbReference type="RefSeq" id="WP_128686727.1">
    <property type="nucleotide sequence ID" value="NZ_CP029684.2"/>
</dbReference>
<protein>
    <submittedName>
        <fullName evidence="1">Uncharacterized protein</fullName>
    </submittedName>
</protein>
<name>A0ABX5QNK9_9LACO</name>
<dbReference type="EMBL" id="CP029684">
    <property type="protein sequence ID" value="QAS70257.1"/>
    <property type="molecule type" value="Genomic_DNA"/>
</dbReference>
<dbReference type="Proteomes" id="UP000286907">
    <property type="component" value="Chromosome"/>
</dbReference>
<accession>A0ABX5QNK9</accession>